<gene>
    <name evidence="3" type="ORF">A3860_08785</name>
</gene>
<comment type="caution">
    <text evidence="3">The sequence shown here is derived from an EMBL/GenBank/DDBJ whole genome shotgun (WGS) entry which is preliminary data.</text>
</comment>
<keyword evidence="2" id="KW-0732">Signal</keyword>
<feature type="region of interest" description="Disordered" evidence="1">
    <location>
        <begin position="166"/>
        <end position="193"/>
    </location>
</feature>
<accession>A0A1V9FHN0</accession>
<evidence type="ECO:0000313" key="3">
    <source>
        <dbReference type="EMBL" id="OQP57716.1"/>
    </source>
</evidence>
<dbReference type="OrthoDB" id="789752at2"/>
<feature type="signal peptide" evidence="2">
    <location>
        <begin position="1"/>
        <end position="23"/>
    </location>
</feature>
<protein>
    <submittedName>
        <fullName evidence="3">Uncharacterized protein</fullName>
    </submittedName>
</protein>
<proteinExistence type="predicted"/>
<evidence type="ECO:0000256" key="1">
    <source>
        <dbReference type="SAM" id="MobiDB-lite"/>
    </source>
</evidence>
<reference evidence="3 4" key="1">
    <citation type="submission" date="2016-03" db="EMBL/GenBank/DDBJ databases">
        <title>Niastella vici sp. nov., isolated from farmland soil.</title>
        <authorList>
            <person name="Chen L."/>
            <person name="Wang D."/>
            <person name="Yang S."/>
            <person name="Wang G."/>
        </authorList>
    </citation>
    <scope>NUCLEOTIDE SEQUENCE [LARGE SCALE GENOMIC DNA]</scope>
    <source>
        <strain evidence="3 4">DJ57</strain>
    </source>
</reference>
<evidence type="ECO:0000313" key="4">
    <source>
        <dbReference type="Proteomes" id="UP000192796"/>
    </source>
</evidence>
<evidence type="ECO:0000256" key="2">
    <source>
        <dbReference type="SAM" id="SignalP"/>
    </source>
</evidence>
<feature type="region of interest" description="Disordered" evidence="1">
    <location>
        <begin position="28"/>
        <end position="50"/>
    </location>
</feature>
<dbReference type="Proteomes" id="UP000192796">
    <property type="component" value="Unassembled WGS sequence"/>
</dbReference>
<name>A0A1V9FHN0_9BACT</name>
<feature type="chain" id="PRO_5013048522" evidence="2">
    <location>
        <begin position="24"/>
        <end position="300"/>
    </location>
</feature>
<organism evidence="3 4">
    <name type="scientific">Niastella vici</name>
    <dbReference type="NCBI Taxonomy" id="1703345"/>
    <lineage>
        <taxon>Bacteria</taxon>
        <taxon>Pseudomonadati</taxon>
        <taxon>Bacteroidota</taxon>
        <taxon>Chitinophagia</taxon>
        <taxon>Chitinophagales</taxon>
        <taxon>Chitinophagaceae</taxon>
        <taxon>Niastella</taxon>
    </lineage>
</organism>
<dbReference type="AlphaFoldDB" id="A0A1V9FHN0"/>
<feature type="compositionally biased region" description="Polar residues" evidence="1">
    <location>
        <begin position="35"/>
        <end position="50"/>
    </location>
</feature>
<dbReference type="RefSeq" id="WP_081155619.1">
    <property type="nucleotide sequence ID" value="NZ_LVYD01000113.1"/>
</dbReference>
<dbReference type="EMBL" id="LVYD01000113">
    <property type="protein sequence ID" value="OQP57716.1"/>
    <property type="molecule type" value="Genomic_DNA"/>
</dbReference>
<keyword evidence="4" id="KW-1185">Reference proteome</keyword>
<sequence length="300" mass="32556">MKSTLCTFASCLLILFVIPACNKADKTDPDAVDTGNESGNETNLTNTTSTQCPNAPSYGDSILYLQPVKGNYTVEPVNNKGVQGTYLSWPEGLDINATTGLINITQSETGIRYNVAFVKKGTTDTCISTLILGGVSYIDSIYVLSKNDTLAAPIFNANPNASPVCDGSDDTDYPDNGNHNGNNKCQFDDDTTSQGANAQKLRVRTVSGIINLKKSLDDGLLGKNPRNGHFKKVKIEYRLNDNSKKADQKITVQVMYYDKVSSIPNDLKQDVASKRKNAFTYKIIAEKPRPPLLIIAGLAN</sequence>